<dbReference type="EMBL" id="CAJVQB010034489">
    <property type="protein sequence ID" value="CAG8821235.1"/>
    <property type="molecule type" value="Genomic_DNA"/>
</dbReference>
<accession>A0ABN7W8G6</accession>
<gene>
    <name evidence="1" type="ORF">GMARGA_LOCUS27778</name>
</gene>
<feature type="non-terminal residue" evidence="1">
    <location>
        <position position="1"/>
    </location>
</feature>
<feature type="non-terminal residue" evidence="1">
    <location>
        <position position="168"/>
    </location>
</feature>
<dbReference type="Proteomes" id="UP000789901">
    <property type="component" value="Unassembled WGS sequence"/>
</dbReference>
<reference evidence="1 2" key="1">
    <citation type="submission" date="2021-06" db="EMBL/GenBank/DDBJ databases">
        <authorList>
            <person name="Kallberg Y."/>
            <person name="Tangrot J."/>
            <person name="Rosling A."/>
        </authorList>
    </citation>
    <scope>NUCLEOTIDE SEQUENCE [LARGE SCALE GENOMIC DNA]</scope>
    <source>
        <strain evidence="1 2">120-4 pot B 10/14</strain>
    </source>
</reference>
<proteinExistence type="predicted"/>
<evidence type="ECO:0000313" key="1">
    <source>
        <dbReference type="EMBL" id="CAG8821235.1"/>
    </source>
</evidence>
<name>A0ABN7W8G6_GIGMA</name>
<organism evidence="1 2">
    <name type="scientific">Gigaspora margarita</name>
    <dbReference type="NCBI Taxonomy" id="4874"/>
    <lineage>
        <taxon>Eukaryota</taxon>
        <taxon>Fungi</taxon>
        <taxon>Fungi incertae sedis</taxon>
        <taxon>Mucoromycota</taxon>
        <taxon>Glomeromycotina</taxon>
        <taxon>Glomeromycetes</taxon>
        <taxon>Diversisporales</taxon>
        <taxon>Gigasporaceae</taxon>
        <taxon>Gigaspora</taxon>
    </lineage>
</organism>
<keyword evidence="2" id="KW-1185">Reference proteome</keyword>
<sequence>MNVLKKKKDKKKSSEFDYSIASSYYPSRDRIVQSNNCYPSRDRIVQSNDCYPSRDRIVRSNECYPFCDRIVKSNARYPSRDLVRRSNIYDGLSNESYLLSDRLSNNINAIRDFDDLDENDIKKQFVDADSVKPNPEPQKHPNYIYTSKHINTTKIIIGSKKISTEIPN</sequence>
<evidence type="ECO:0000313" key="2">
    <source>
        <dbReference type="Proteomes" id="UP000789901"/>
    </source>
</evidence>
<comment type="caution">
    <text evidence="1">The sequence shown here is derived from an EMBL/GenBank/DDBJ whole genome shotgun (WGS) entry which is preliminary data.</text>
</comment>
<protein>
    <submittedName>
        <fullName evidence="1">21273_t:CDS:1</fullName>
    </submittedName>
</protein>